<accession>A0ABR9FWU4</accession>
<feature type="transmembrane region" description="Helical" evidence="2">
    <location>
        <begin position="191"/>
        <end position="215"/>
    </location>
</feature>
<dbReference type="Pfam" id="PF19658">
    <property type="entry name" value="DUF6161"/>
    <property type="match status" value="1"/>
</dbReference>
<keyword evidence="1" id="KW-0175">Coiled coil</keyword>
<feature type="domain" description="DUF6161" evidence="3">
    <location>
        <begin position="121"/>
        <end position="206"/>
    </location>
</feature>
<protein>
    <recommendedName>
        <fullName evidence="3">DUF6161 domain-containing protein</fullName>
    </recommendedName>
</protein>
<gene>
    <name evidence="4" type="ORF">EI547_06565</name>
</gene>
<comment type="caution">
    <text evidence="4">The sequence shown here is derived from an EMBL/GenBank/DDBJ whole genome shotgun (WGS) entry which is preliminary data.</text>
</comment>
<dbReference type="EMBL" id="RRZB01000012">
    <property type="protein sequence ID" value="MBE0463121.1"/>
    <property type="molecule type" value="Genomic_DNA"/>
</dbReference>
<evidence type="ECO:0000259" key="3">
    <source>
        <dbReference type="Pfam" id="PF19658"/>
    </source>
</evidence>
<keyword evidence="2" id="KW-1133">Transmembrane helix</keyword>
<dbReference type="InterPro" id="IPR046159">
    <property type="entry name" value="DUF6161"/>
</dbReference>
<keyword evidence="2" id="KW-0812">Transmembrane</keyword>
<evidence type="ECO:0000313" key="4">
    <source>
        <dbReference type="EMBL" id="MBE0463121.1"/>
    </source>
</evidence>
<keyword evidence="5" id="KW-1185">Reference proteome</keyword>
<sequence>MESGPDRYAQQVDQITSQVNKKLHTKQLFTSEAPFSDFIAQRMNEGDYQCAAVAIAYFLDENLTNFDLALATGLQKVLDWERGAYGKAESETQSLFNLREAWDEELTRQTGQADQSQERLDTLTGRADKLLEGQRKRFEENVGEYEQELSGAIEKARKDLEALPQTYDDKLALQAPVRYWKLQEQYHRKKMILFAVATGLSGIIAIVGLVLFALYGSLK</sequence>
<evidence type="ECO:0000313" key="5">
    <source>
        <dbReference type="Proteomes" id="UP001645038"/>
    </source>
</evidence>
<reference evidence="4 5" key="1">
    <citation type="submission" date="2020-07" db="EMBL/GenBank/DDBJ databases">
        <title>Halophilic bacteria isolated from french cheeses.</title>
        <authorList>
            <person name="Kothe C.I."/>
            <person name="Farah-Kraiem B."/>
            <person name="Renault P."/>
            <person name="Dridi B."/>
        </authorList>
    </citation>
    <scope>NUCLEOTIDE SEQUENCE [LARGE SCALE GENOMIC DNA]</scope>
    <source>
        <strain evidence="4 5">FME20</strain>
    </source>
</reference>
<evidence type="ECO:0000256" key="2">
    <source>
        <dbReference type="SAM" id="Phobius"/>
    </source>
</evidence>
<proteinExistence type="predicted"/>
<dbReference type="RefSeq" id="WP_192537689.1">
    <property type="nucleotide sequence ID" value="NZ_RRZB01000012.1"/>
</dbReference>
<feature type="coiled-coil region" evidence="1">
    <location>
        <begin position="128"/>
        <end position="155"/>
    </location>
</feature>
<evidence type="ECO:0000256" key="1">
    <source>
        <dbReference type="SAM" id="Coils"/>
    </source>
</evidence>
<keyword evidence="2" id="KW-0472">Membrane</keyword>
<organism evidence="4 5">
    <name type="scientific">Halomonas colorata</name>
    <dbReference type="NCBI Taxonomy" id="2742615"/>
    <lineage>
        <taxon>Bacteria</taxon>
        <taxon>Pseudomonadati</taxon>
        <taxon>Pseudomonadota</taxon>
        <taxon>Gammaproteobacteria</taxon>
        <taxon>Oceanospirillales</taxon>
        <taxon>Halomonadaceae</taxon>
        <taxon>Halomonas</taxon>
    </lineage>
</organism>
<name>A0ABR9FWU4_9GAMM</name>
<dbReference type="Proteomes" id="UP001645038">
    <property type="component" value="Unassembled WGS sequence"/>
</dbReference>